<dbReference type="GO" id="GO:0004359">
    <property type="term" value="F:glutaminase activity"/>
    <property type="evidence" value="ECO:0007669"/>
    <property type="project" value="InterPro"/>
</dbReference>
<evidence type="ECO:0000256" key="7">
    <source>
        <dbReference type="RuleBase" id="RU003812"/>
    </source>
</evidence>
<dbReference type="PANTHER" id="PTHR23090">
    <property type="entry name" value="NH 3 /GLUTAMINE-DEPENDENT NAD + SYNTHETASE"/>
    <property type="match status" value="1"/>
</dbReference>
<keyword evidence="2 6" id="KW-0436">Ligase</keyword>
<dbReference type="RefSeq" id="WP_089759773.1">
    <property type="nucleotide sequence ID" value="NZ_FNGO01000009.1"/>
</dbReference>
<dbReference type="InterPro" id="IPR014729">
    <property type="entry name" value="Rossmann-like_a/b/a_fold"/>
</dbReference>
<dbReference type="GO" id="GO:0009435">
    <property type="term" value="P:NAD+ biosynthetic process"/>
    <property type="evidence" value="ECO:0007669"/>
    <property type="project" value="UniProtKB-UniPathway"/>
</dbReference>
<evidence type="ECO:0000313" key="9">
    <source>
        <dbReference type="EMBL" id="SDL78467.1"/>
    </source>
</evidence>
<dbReference type="EMBL" id="FNGO01000009">
    <property type="protein sequence ID" value="SDL78467.1"/>
    <property type="molecule type" value="Genomic_DNA"/>
</dbReference>
<dbReference type="OrthoDB" id="9803818at2"/>
<comment type="pathway">
    <text evidence="1">Cofactor biosynthesis; NAD(+) biosynthesis.</text>
</comment>
<comment type="similarity">
    <text evidence="6">Belongs to the NAD synthetase family.</text>
</comment>
<keyword evidence="5 6" id="KW-0520">NAD</keyword>
<keyword evidence="3 6" id="KW-0547">Nucleotide-binding</keyword>
<dbReference type="AlphaFoldDB" id="A0A1G9MX15"/>
<sequence>MLREGIEDEIVDWIQRKVAARDCDGAVVGLSGGIDSSTTAVLTQRAFGDNCLGVMLPASGTVSKDMEYSQMLAEEFDINTLTLNLKDVNDQIEKTFHSLDIEKVERGCYPQTAINTPDCADQNIQTRMRMMALYYVAESKNYVVMGTNNKSEIVSGYFTLYGDGGTDLRPLGDLLKTEVWELAERIGVPDEIINRPPTGGLQGGEEGATDAEEFGLDYETFDQIYLALQRGEDLTQFDFDKVNRVVEILAAAENKSEVPSFPKN</sequence>
<dbReference type="Proteomes" id="UP000199476">
    <property type="component" value="Unassembled WGS sequence"/>
</dbReference>
<accession>A0A1G9MX15</accession>
<dbReference type="Gene3D" id="3.40.50.620">
    <property type="entry name" value="HUPs"/>
    <property type="match status" value="1"/>
</dbReference>
<dbReference type="UniPathway" id="UPA00253">
    <property type="reaction ID" value="UER00333"/>
</dbReference>
<gene>
    <name evidence="9" type="ORF">SAMN04488692_10929</name>
</gene>
<keyword evidence="4 6" id="KW-0067">ATP-binding</keyword>
<dbReference type="GO" id="GO:0008795">
    <property type="term" value="F:NAD+ synthase activity"/>
    <property type="evidence" value="ECO:0007669"/>
    <property type="project" value="UniProtKB-EC"/>
</dbReference>
<evidence type="ECO:0000256" key="3">
    <source>
        <dbReference type="ARBA" id="ARBA00022741"/>
    </source>
</evidence>
<dbReference type="PANTHER" id="PTHR23090:SF9">
    <property type="entry name" value="GLUTAMINE-DEPENDENT NAD(+) SYNTHETASE"/>
    <property type="match status" value="1"/>
</dbReference>
<protein>
    <recommendedName>
        <fullName evidence="7">NH(3)-dependent NAD(+) synthetase</fullName>
        <ecNumber evidence="7">6.3.1.5</ecNumber>
    </recommendedName>
</protein>
<dbReference type="EC" id="6.3.1.5" evidence="7"/>
<dbReference type="GO" id="GO:0005737">
    <property type="term" value="C:cytoplasm"/>
    <property type="evidence" value="ECO:0007669"/>
    <property type="project" value="InterPro"/>
</dbReference>
<reference evidence="9 10" key="1">
    <citation type="submission" date="2016-10" db="EMBL/GenBank/DDBJ databases">
        <authorList>
            <person name="de Groot N.N."/>
        </authorList>
    </citation>
    <scope>NUCLEOTIDE SEQUENCE [LARGE SCALE GENOMIC DNA]</scope>
    <source>
        <strain evidence="9 10">SLAS-1</strain>
    </source>
</reference>
<dbReference type="GO" id="GO:0003952">
    <property type="term" value="F:NAD+ synthase (glutamine-hydrolyzing) activity"/>
    <property type="evidence" value="ECO:0007669"/>
    <property type="project" value="InterPro"/>
</dbReference>
<evidence type="ECO:0000256" key="4">
    <source>
        <dbReference type="ARBA" id="ARBA00022840"/>
    </source>
</evidence>
<dbReference type="NCBIfam" id="TIGR00552">
    <property type="entry name" value="nadE"/>
    <property type="match status" value="1"/>
</dbReference>
<organism evidence="9 10">
    <name type="scientific">Halarsenatibacter silvermanii</name>
    <dbReference type="NCBI Taxonomy" id="321763"/>
    <lineage>
        <taxon>Bacteria</taxon>
        <taxon>Bacillati</taxon>
        <taxon>Bacillota</taxon>
        <taxon>Clostridia</taxon>
        <taxon>Halanaerobiales</taxon>
        <taxon>Halarsenatibacteraceae</taxon>
        <taxon>Halarsenatibacter</taxon>
    </lineage>
</organism>
<dbReference type="GO" id="GO:0005524">
    <property type="term" value="F:ATP binding"/>
    <property type="evidence" value="ECO:0007669"/>
    <property type="project" value="UniProtKB-KW"/>
</dbReference>
<evidence type="ECO:0000256" key="1">
    <source>
        <dbReference type="ARBA" id="ARBA00004790"/>
    </source>
</evidence>
<dbReference type="Pfam" id="PF02540">
    <property type="entry name" value="NAD_synthase"/>
    <property type="match status" value="1"/>
</dbReference>
<evidence type="ECO:0000313" key="10">
    <source>
        <dbReference type="Proteomes" id="UP000199476"/>
    </source>
</evidence>
<evidence type="ECO:0000256" key="5">
    <source>
        <dbReference type="ARBA" id="ARBA00023027"/>
    </source>
</evidence>
<dbReference type="SUPFAM" id="SSF52402">
    <property type="entry name" value="Adenine nucleotide alpha hydrolases-like"/>
    <property type="match status" value="1"/>
</dbReference>
<evidence type="ECO:0000256" key="2">
    <source>
        <dbReference type="ARBA" id="ARBA00022598"/>
    </source>
</evidence>
<dbReference type="CDD" id="cd00553">
    <property type="entry name" value="NAD_synthase"/>
    <property type="match status" value="1"/>
</dbReference>
<dbReference type="STRING" id="321763.SAMN04488692_10929"/>
<dbReference type="InterPro" id="IPR003694">
    <property type="entry name" value="NAD_synthase"/>
</dbReference>
<evidence type="ECO:0000256" key="6">
    <source>
        <dbReference type="RuleBase" id="RU003811"/>
    </source>
</evidence>
<proteinExistence type="inferred from homology"/>
<comment type="catalytic activity">
    <reaction evidence="7">
        <text>deamido-NAD(+) + NH4(+) + ATP = AMP + diphosphate + NAD(+) + H(+)</text>
        <dbReference type="Rhea" id="RHEA:21188"/>
        <dbReference type="ChEBI" id="CHEBI:15378"/>
        <dbReference type="ChEBI" id="CHEBI:28938"/>
        <dbReference type="ChEBI" id="CHEBI:30616"/>
        <dbReference type="ChEBI" id="CHEBI:33019"/>
        <dbReference type="ChEBI" id="CHEBI:57540"/>
        <dbReference type="ChEBI" id="CHEBI:58437"/>
        <dbReference type="ChEBI" id="CHEBI:456215"/>
        <dbReference type="EC" id="6.3.1.5"/>
    </reaction>
</comment>
<evidence type="ECO:0000259" key="8">
    <source>
        <dbReference type="Pfam" id="PF02540"/>
    </source>
</evidence>
<keyword evidence="10" id="KW-1185">Reference proteome</keyword>
<name>A0A1G9MX15_9FIRM</name>
<feature type="domain" description="NAD/GMP synthase" evidence="8">
    <location>
        <begin position="9"/>
        <end position="259"/>
    </location>
</feature>
<dbReference type="InterPro" id="IPR022310">
    <property type="entry name" value="NAD/GMP_synthase"/>
</dbReference>